<dbReference type="GO" id="GO:0003676">
    <property type="term" value="F:nucleic acid binding"/>
    <property type="evidence" value="ECO:0007669"/>
    <property type="project" value="InterPro"/>
</dbReference>
<proteinExistence type="predicted"/>
<feature type="domain" description="G-patch" evidence="1">
    <location>
        <begin position="101"/>
        <end position="136"/>
    </location>
</feature>
<evidence type="ECO:0000313" key="3">
    <source>
        <dbReference type="Proteomes" id="UP000824120"/>
    </source>
</evidence>
<dbReference type="PROSITE" id="PS50174">
    <property type="entry name" value="G_PATCH"/>
    <property type="match status" value="1"/>
</dbReference>
<reference evidence="2 3" key="1">
    <citation type="submission" date="2020-09" db="EMBL/GenBank/DDBJ databases">
        <title>De no assembly of potato wild relative species, Solanum commersonii.</title>
        <authorList>
            <person name="Cho K."/>
        </authorList>
    </citation>
    <scope>NUCLEOTIDE SEQUENCE [LARGE SCALE GENOMIC DNA]</scope>
    <source>
        <strain evidence="2">LZ3.2</strain>
        <tissue evidence="2">Leaf</tissue>
    </source>
</reference>
<evidence type="ECO:0000313" key="2">
    <source>
        <dbReference type="EMBL" id="KAG5630352.1"/>
    </source>
</evidence>
<dbReference type="InterPro" id="IPR000467">
    <property type="entry name" value="G_patch_dom"/>
</dbReference>
<dbReference type="Pfam" id="PF01585">
    <property type="entry name" value="G-patch"/>
    <property type="match status" value="1"/>
</dbReference>
<dbReference type="AlphaFoldDB" id="A0A9J6B0X1"/>
<protein>
    <recommendedName>
        <fullName evidence="1">G-patch domain-containing protein</fullName>
    </recommendedName>
</protein>
<sequence>MLSLAQPIITVQLREPLTVQTYLPRVIVTTLIARELEYDTTAVPWDYRAELSHPTHSVNSIPITDELDGATFHTLEIMQAIRVNEEAEPEDTKLSSASKMYGYQPKSGLGPKSNGIVKPIQLKHQRGTNGLGYEPTLGRFHQGATLIPDQAGVDNIIEGIGDLLLSMVEKRKR</sequence>
<keyword evidence="3" id="KW-1185">Reference proteome</keyword>
<gene>
    <name evidence="2" type="ORF">H5410_002069</name>
</gene>
<accession>A0A9J6B0X1</accession>
<dbReference type="Proteomes" id="UP000824120">
    <property type="component" value="Chromosome 1"/>
</dbReference>
<name>A0A9J6B0X1_SOLCO</name>
<dbReference type="EMBL" id="JACXVP010000001">
    <property type="protein sequence ID" value="KAG5630352.1"/>
    <property type="molecule type" value="Genomic_DNA"/>
</dbReference>
<dbReference type="OrthoDB" id="4822at2759"/>
<organism evidence="2 3">
    <name type="scientific">Solanum commersonii</name>
    <name type="common">Commerson's wild potato</name>
    <name type="synonym">Commerson's nightshade</name>
    <dbReference type="NCBI Taxonomy" id="4109"/>
    <lineage>
        <taxon>Eukaryota</taxon>
        <taxon>Viridiplantae</taxon>
        <taxon>Streptophyta</taxon>
        <taxon>Embryophyta</taxon>
        <taxon>Tracheophyta</taxon>
        <taxon>Spermatophyta</taxon>
        <taxon>Magnoliopsida</taxon>
        <taxon>eudicotyledons</taxon>
        <taxon>Gunneridae</taxon>
        <taxon>Pentapetalae</taxon>
        <taxon>asterids</taxon>
        <taxon>lamiids</taxon>
        <taxon>Solanales</taxon>
        <taxon>Solanaceae</taxon>
        <taxon>Solanoideae</taxon>
        <taxon>Solaneae</taxon>
        <taxon>Solanum</taxon>
    </lineage>
</organism>
<comment type="caution">
    <text evidence="2">The sequence shown here is derived from an EMBL/GenBank/DDBJ whole genome shotgun (WGS) entry which is preliminary data.</text>
</comment>
<evidence type="ECO:0000259" key="1">
    <source>
        <dbReference type="PROSITE" id="PS50174"/>
    </source>
</evidence>